<feature type="domain" description="Nucleotidyl transferase" evidence="5">
    <location>
        <begin position="4"/>
        <end position="216"/>
    </location>
</feature>
<dbReference type="Pfam" id="PF00483">
    <property type="entry name" value="NTP_transferase"/>
    <property type="match status" value="1"/>
</dbReference>
<dbReference type="EMBL" id="FN392320">
    <property type="protein sequence ID" value="CAY68694.1"/>
    <property type="molecule type" value="Genomic_DNA"/>
</dbReference>
<comment type="pathway">
    <text evidence="1">Nucleotide-sugar biosynthesis; GDP-alpha-D-mannose biosynthesis; GDP-alpha-D-mannose from alpha-D-mannose 1-phosphate (GTP route): step 1/1.</text>
</comment>
<dbReference type="Gene3D" id="3.90.550.10">
    <property type="entry name" value="Spore Coat Polysaccharide Biosynthesis Protein SpsA, Chain A"/>
    <property type="match status" value="1"/>
</dbReference>
<sequence length="442" mass="49057">MSTKAIVLVGGDTRGTRFRPLSLDTPKILFPIAGKPLLGHILDSLILLPSLTEIILIGFYDKAVFEGFISDYNAKFQLEERNIEIKYLKEFKALGTAGGLYHYRKEILKGGPDEFFVVHGDVITGFPFTEIFKFYQSLKSAKKNVEAILFGVKINNYEYFKVLNNSTDRHSFGTIVSADTKVVHYVEKPEQKISNIINGGIYLFDNKLFKRLSNAKITKINIANDISHPELVDEDVISLEQDVLQKLPDDGTTYVYEYKGFWKQIKTPADALIGNELFLENLFQKRLVPDKAIKLTAESGAENGITIVPPVYISPSAKIAENTRIGPYVAIGNNVSVETGSRISNSIILRDSTIGAHSVILNSILSNNCTIGSWARIEGTGLDSKKIAESIESQANIIGIKGTGNITILGSNTEVAEDSYILNSYILPNKSIKFDVRYEIIM</sequence>
<dbReference type="GO" id="GO:0004475">
    <property type="term" value="F:mannose-1-phosphate guanylyltransferase (GTP) activity"/>
    <property type="evidence" value="ECO:0007669"/>
    <property type="project" value="UniProtKB-EC"/>
</dbReference>
<dbReference type="InterPro" id="IPR029044">
    <property type="entry name" value="Nucleotide-diphossugar_trans"/>
</dbReference>
<evidence type="ECO:0000256" key="2">
    <source>
        <dbReference type="ARBA" id="ARBA00007274"/>
    </source>
</evidence>
<accession>C4QZM0</accession>
<keyword evidence="8" id="KW-1185">Reference proteome</keyword>
<evidence type="ECO:0000256" key="1">
    <source>
        <dbReference type="ARBA" id="ARBA00004823"/>
    </source>
</evidence>
<evidence type="ECO:0000259" key="6">
    <source>
        <dbReference type="Pfam" id="PF25087"/>
    </source>
</evidence>
<dbReference type="EC" id="2.7.7.13" evidence="3"/>
<dbReference type="OMA" id="MPVPNWW"/>
<reference evidence="7 8" key="1">
    <citation type="journal article" date="2009" name="Nat. Biotechnol.">
        <title>Genome sequence of the recombinant protein production host Pichia pastoris.</title>
        <authorList>
            <person name="De Schutter K."/>
            <person name="Lin Y.C."/>
            <person name="Tiels P."/>
            <person name="Van Hecke A."/>
            <person name="Glinka S."/>
            <person name="Weber-Lehmann J."/>
            <person name="Rouze P."/>
            <person name="Van de Peer Y."/>
            <person name="Callewaert N."/>
        </authorList>
    </citation>
    <scope>NUCLEOTIDE SEQUENCE [LARGE SCALE GENOMIC DNA]</scope>
    <source>
        <strain evidence="8">GS115 / ATCC 20864</strain>
    </source>
</reference>
<dbReference type="STRING" id="644223.C4QZM0"/>
<gene>
    <name evidence="7" type="ordered locus">PAS_chr2-1_0093</name>
</gene>
<comment type="similarity">
    <text evidence="2">Belongs to the transferase hexapeptide repeat family.</text>
</comment>
<dbReference type="AlphaFoldDB" id="C4QZM0"/>
<dbReference type="PROSITE" id="PS00101">
    <property type="entry name" value="HEXAPEP_TRANSFERASES"/>
    <property type="match status" value="1"/>
</dbReference>
<dbReference type="InterPro" id="IPR005835">
    <property type="entry name" value="NTP_transferase_dom"/>
</dbReference>
<evidence type="ECO:0000313" key="8">
    <source>
        <dbReference type="Proteomes" id="UP000000314"/>
    </source>
</evidence>
<feature type="domain" description="Mannose-1-phosphate guanyltransferase C-terminal" evidence="6">
    <location>
        <begin position="307"/>
        <end position="436"/>
    </location>
</feature>
<dbReference type="InParanoid" id="C4QZM0"/>
<dbReference type="HOGENOM" id="CLU_029499_3_0_1"/>
<dbReference type="InterPro" id="IPR056729">
    <property type="entry name" value="GMPPB_C"/>
</dbReference>
<name>C4QZM0_KOMPG</name>
<dbReference type="Gene3D" id="2.160.10.10">
    <property type="entry name" value="Hexapeptide repeat proteins"/>
    <property type="match status" value="1"/>
</dbReference>
<evidence type="ECO:0000256" key="3">
    <source>
        <dbReference type="ARBA" id="ARBA00012387"/>
    </source>
</evidence>
<dbReference type="RefSeq" id="XP_002490974.1">
    <property type="nucleotide sequence ID" value="XM_002490929.1"/>
</dbReference>
<proteinExistence type="inferred from homology"/>
<dbReference type="Pfam" id="PF25087">
    <property type="entry name" value="GMPPB_C"/>
    <property type="match status" value="1"/>
</dbReference>
<dbReference type="OrthoDB" id="285674at2759"/>
<dbReference type="InterPro" id="IPR018357">
    <property type="entry name" value="Hexapep_transf_CS"/>
</dbReference>
<dbReference type="eggNOG" id="KOG1460">
    <property type="taxonomic scope" value="Eukaryota"/>
</dbReference>
<evidence type="ECO:0000256" key="4">
    <source>
        <dbReference type="ARBA" id="ARBA00047343"/>
    </source>
</evidence>
<organism evidence="7 8">
    <name type="scientific">Komagataella phaffii (strain GS115 / ATCC 20864)</name>
    <name type="common">Yeast</name>
    <name type="synonym">Pichia pastoris</name>
    <dbReference type="NCBI Taxonomy" id="644223"/>
    <lineage>
        <taxon>Eukaryota</taxon>
        <taxon>Fungi</taxon>
        <taxon>Dikarya</taxon>
        <taxon>Ascomycota</taxon>
        <taxon>Saccharomycotina</taxon>
        <taxon>Pichiomycetes</taxon>
        <taxon>Pichiales</taxon>
        <taxon>Pichiaceae</taxon>
        <taxon>Komagataella</taxon>
    </lineage>
</organism>
<protein>
    <recommendedName>
        <fullName evidence="3">mannose-1-phosphate guanylyltransferase</fullName>
        <ecNumber evidence="3">2.7.7.13</ecNumber>
    </recommendedName>
</protein>
<dbReference type="InterPro" id="IPR050486">
    <property type="entry name" value="Mannose-1P_guanyltransferase"/>
</dbReference>
<dbReference type="SUPFAM" id="SSF53448">
    <property type="entry name" value="Nucleotide-diphospho-sugar transferases"/>
    <property type="match status" value="1"/>
</dbReference>
<dbReference type="Proteomes" id="UP000000314">
    <property type="component" value="Chromosome 2"/>
</dbReference>
<dbReference type="GO" id="GO:0005525">
    <property type="term" value="F:GTP binding"/>
    <property type="evidence" value="ECO:0007669"/>
    <property type="project" value="UniProtKB-KW"/>
</dbReference>
<dbReference type="PANTHER" id="PTHR22572">
    <property type="entry name" value="SUGAR-1-PHOSPHATE GUANYL TRANSFERASE"/>
    <property type="match status" value="1"/>
</dbReference>
<dbReference type="KEGG" id="ppa:PAS_chr2-1_0093"/>
<comment type="catalytic activity">
    <reaction evidence="4">
        <text>alpha-D-mannose 1-phosphate + GTP + H(+) = GDP-alpha-D-mannose + diphosphate</text>
        <dbReference type="Rhea" id="RHEA:15229"/>
        <dbReference type="ChEBI" id="CHEBI:15378"/>
        <dbReference type="ChEBI" id="CHEBI:33019"/>
        <dbReference type="ChEBI" id="CHEBI:37565"/>
        <dbReference type="ChEBI" id="CHEBI:57527"/>
        <dbReference type="ChEBI" id="CHEBI:58409"/>
        <dbReference type="EC" id="2.7.7.13"/>
    </reaction>
</comment>
<evidence type="ECO:0000259" key="5">
    <source>
        <dbReference type="Pfam" id="PF00483"/>
    </source>
</evidence>
<evidence type="ECO:0000313" key="7">
    <source>
        <dbReference type="EMBL" id="CAY68694.1"/>
    </source>
</evidence>
<dbReference type="GeneID" id="8198489"/>